<gene>
    <name evidence="16" type="ORF">CLODIP_2_CD13463</name>
</gene>
<evidence type="ECO:0000256" key="2">
    <source>
        <dbReference type="ARBA" id="ARBA00022481"/>
    </source>
</evidence>
<dbReference type="GO" id="GO:0032204">
    <property type="term" value="P:regulation of telomere maintenance"/>
    <property type="evidence" value="ECO:0007669"/>
    <property type="project" value="TreeGrafter"/>
</dbReference>
<evidence type="ECO:0000256" key="13">
    <source>
        <dbReference type="SAM" id="Coils"/>
    </source>
</evidence>
<comment type="caution">
    <text evidence="16">The sequence shown here is derived from an EMBL/GenBank/DDBJ whole genome shotgun (WGS) entry which is preliminary data.</text>
</comment>
<feature type="region of interest" description="Disordered" evidence="14">
    <location>
        <begin position="865"/>
        <end position="1009"/>
    </location>
</feature>
<feature type="compositionally biased region" description="Gly residues" evidence="14">
    <location>
        <begin position="47"/>
        <end position="66"/>
    </location>
</feature>
<evidence type="ECO:0000256" key="6">
    <source>
        <dbReference type="ARBA" id="ARBA00023015"/>
    </source>
</evidence>
<proteinExistence type="predicted"/>
<evidence type="ECO:0000256" key="8">
    <source>
        <dbReference type="ARBA" id="ARBA00023242"/>
    </source>
</evidence>
<evidence type="ECO:0000256" key="4">
    <source>
        <dbReference type="ARBA" id="ARBA00022499"/>
    </source>
</evidence>
<feature type="compositionally biased region" description="Polar residues" evidence="14">
    <location>
        <begin position="428"/>
        <end position="439"/>
    </location>
</feature>
<evidence type="ECO:0000313" key="17">
    <source>
        <dbReference type="Proteomes" id="UP000494165"/>
    </source>
</evidence>
<protein>
    <recommendedName>
        <fullName evidence="11">YLP motif-containing protein 1</fullName>
    </recommendedName>
    <alternativeName>
        <fullName evidence="12">Nuclear protein ZAP3</fullName>
    </alternativeName>
</protein>
<evidence type="ECO:0000256" key="12">
    <source>
        <dbReference type="ARBA" id="ARBA00083294"/>
    </source>
</evidence>
<keyword evidence="6" id="KW-0805">Transcription regulation</keyword>
<comment type="subcellular location">
    <subcellularLocation>
        <location evidence="1">Nucleus speckle</location>
    </subcellularLocation>
</comment>
<dbReference type="OrthoDB" id="513595at2759"/>
<feature type="compositionally biased region" description="Polar residues" evidence="14">
    <location>
        <begin position="401"/>
        <end position="410"/>
    </location>
</feature>
<dbReference type="FunFam" id="3.40.50.300:FF:000399">
    <property type="entry name" value="YLP motif containing 1"/>
    <property type="match status" value="1"/>
</dbReference>
<organism evidence="16 17">
    <name type="scientific">Cloeon dipterum</name>
    <dbReference type="NCBI Taxonomy" id="197152"/>
    <lineage>
        <taxon>Eukaryota</taxon>
        <taxon>Metazoa</taxon>
        <taxon>Ecdysozoa</taxon>
        <taxon>Arthropoda</taxon>
        <taxon>Hexapoda</taxon>
        <taxon>Insecta</taxon>
        <taxon>Pterygota</taxon>
        <taxon>Palaeoptera</taxon>
        <taxon>Ephemeroptera</taxon>
        <taxon>Pisciforma</taxon>
        <taxon>Baetidae</taxon>
        <taxon>Cloeon</taxon>
    </lineage>
</organism>
<feature type="compositionally biased region" description="Polar residues" evidence="14">
    <location>
        <begin position="33"/>
        <end position="43"/>
    </location>
</feature>
<feature type="compositionally biased region" description="Low complexity" evidence="14">
    <location>
        <begin position="686"/>
        <end position="721"/>
    </location>
</feature>
<dbReference type="EMBL" id="CADEPI010000092">
    <property type="protein sequence ID" value="CAB3373980.1"/>
    <property type="molecule type" value="Genomic_DNA"/>
</dbReference>
<feature type="coiled-coil region" evidence="13">
    <location>
        <begin position="214"/>
        <end position="293"/>
    </location>
</feature>
<evidence type="ECO:0000256" key="11">
    <source>
        <dbReference type="ARBA" id="ARBA00068971"/>
    </source>
</evidence>
<evidence type="ECO:0000256" key="10">
    <source>
        <dbReference type="ARBA" id="ARBA00065932"/>
    </source>
</evidence>
<evidence type="ECO:0000256" key="9">
    <source>
        <dbReference type="ARBA" id="ARBA00058677"/>
    </source>
</evidence>
<name>A0A8S1CYQ7_9INSE</name>
<feature type="region of interest" description="Disordered" evidence="14">
    <location>
        <begin position="33"/>
        <end position="207"/>
    </location>
</feature>
<evidence type="ECO:0000313" key="16">
    <source>
        <dbReference type="EMBL" id="CAB3373980.1"/>
    </source>
</evidence>
<reference evidence="16 17" key="1">
    <citation type="submission" date="2020-04" db="EMBL/GenBank/DDBJ databases">
        <authorList>
            <person name="Alioto T."/>
            <person name="Alioto T."/>
            <person name="Gomez Garrido J."/>
        </authorList>
    </citation>
    <scope>NUCLEOTIDE SEQUENCE [LARGE SCALE GENOMIC DNA]</scope>
</reference>
<dbReference type="GO" id="GO:0016607">
    <property type="term" value="C:nuclear speck"/>
    <property type="evidence" value="ECO:0007669"/>
    <property type="project" value="UniProtKB-SubCell"/>
</dbReference>
<comment type="function">
    <text evidence="9">Plays a role in the reduction of telomerase activity during differentiation of embryonic stem cells by binding to the core promoter of TERT and controlling its down-regulation.</text>
</comment>
<evidence type="ECO:0000256" key="5">
    <source>
        <dbReference type="ARBA" id="ARBA00022843"/>
    </source>
</evidence>
<keyword evidence="4" id="KW-1017">Isopeptide bond</keyword>
<feature type="compositionally biased region" description="Low complexity" evidence="14">
    <location>
        <begin position="981"/>
        <end position="1001"/>
    </location>
</feature>
<keyword evidence="13" id="KW-0175">Coiled coil</keyword>
<dbReference type="Gene3D" id="3.40.50.300">
    <property type="entry name" value="P-loop containing nucleotide triphosphate hydrolases"/>
    <property type="match status" value="1"/>
</dbReference>
<keyword evidence="3" id="KW-0678">Repressor</keyword>
<sequence>MDGSSQEWLQWQQDYAQWQVQYGQQYEMMQQNIGQIPHQTNDFGFQPRGGRGGRGGGIRGGRGRGGQQQQQWSPGGGPNQRGRGWNNSPQNMRRGGANNTGQWGGKNQQNENSWQKPQSDVSWGNQPQQQQWGAQASNVVNQPQPHNQQLFNTRGRGRGGTPRGGGFGKQQELPGPGAAVVVPPQAMLELSRQPPPPPPPQEEPLVPPIPSLIQKITQQSAVEAKEEMSEAEKEFDLQFKNWEEQFNSWKEENKQHPDRQQYEEYERKMEKFREQLLSRREQMKKKREAETKASLNVTPSTSMVNAELAAFTANWEKGPAEDPKPKVNTIQETLKQMANYRPVTGAMPSSIPGLDVDATAKEETLQPPGTEPVENPKPNVPVKEAPTPPSPQAGFVPPANRVNQGHQANNPLPPGHLTGNQPGPLAGNQPSPTARNQPNPMAANQRGPITVNQHSPMGRNQPGPMAENQHSPMAGNKLGPMAGNQPGNMGRNEFTAMGRNQPGPIGGNQLGPMAENQRGPMAGNQPGNMGRNEFTAIGRNQPGPMGRNQPGPMARNQPGPSQGAPFHLNNFRQEQNFFEDDFMDDNQEMAAMHERFSEDSNDGRKNGRSEVDDVGTLPPDFNPWIDLDSDEELPPYMYDQSLSKLAPSEKQQWQGSQGNFQDQGPPRGDFGPPSGDLGPPREDFGPPRGDFGPPRGDFGPPRGDFGPPRGDFGPPRGDFGPSRGDFGPNRMDFGPPRGNFGPQGDAGLRPNDQNQRWNVIRGHDIDDRGRDVDDRLLPQGDNRGPFKPYQEEMFRPDQRPGHGGPPLPSRVEEVDEYKAKTVIEYDHKELNVMTPAMTPATPVDANKKKRVFKAPVKIYDYCHSSESEPAIHTPDPFEYDRTQYVKWEEEERRRHERDRERERWIQEDRRRYSRHRDWDRDRAGRERGEKSDSFPDRDIQRSRDRSEHRYREDRPEKTQDRDERENSSESRPERHPSPKQSRNSRSTNSHSSNQESSSKSSGPPQKIFNIPDEAEKSCIEELLCLPGRVQRPSKFAIFMRGLPGSGKSHVAKLIKDKEVENGGNAPRILNLDDYFMVEVETEVQDPETNRKIKSKEMKYEYEAEMEEAYRQSLVKAFRKTIDEGFFPIIVVDCVNDKVKHFEEMWHYASSKGVKTFVAELPEEASVCAARNEHGRTLQQIEQIAAKWEPTPPNFNKLDVKGLLNNTNTAIEVETEEVSDNEDGTEDIEADDQFSAHVELPTSKWDAVDTEDKLDKLDGIKKRPANREATSMEDWLGLEEMDDAPLEPGKKRVRWADVVERKEQEKMRAIGFVVGQTDWNRMMDPTFGGGALTRTKYI</sequence>
<feature type="compositionally biased region" description="Pro residues" evidence="14">
    <location>
        <begin position="193"/>
        <end position="207"/>
    </location>
</feature>
<feature type="compositionally biased region" description="Low complexity" evidence="14">
    <location>
        <begin position="371"/>
        <end position="384"/>
    </location>
</feature>
<evidence type="ECO:0000256" key="3">
    <source>
        <dbReference type="ARBA" id="ARBA00022491"/>
    </source>
</evidence>
<feature type="compositionally biased region" description="Low complexity" evidence="14">
    <location>
        <begin position="174"/>
        <end position="184"/>
    </location>
</feature>
<feature type="compositionally biased region" description="Basic and acidic residues" evidence="14">
    <location>
        <begin position="789"/>
        <end position="800"/>
    </location>
</feature>
<keyword evidence="17" id="KW-1185">Reference proteome</keyword>
<feature type="compositionally biased region" description="Low complexity" evidence="14">
    <location>
        <begin position="121"/>
        <end position="149"/>
    </location>
</feature>
<dbReference type="InterPro" id="IPR026314">
    <property type="entry name" value="YLP_motif_con_p1"/>
</dbReference>
<dbReference type="InterPro" id="IPR058903">
    <property type="entry name" value="Spectrin_YLPM1-like"/>
</dbReference>
<keyword evidence="5" id="KW-0832">Ubl conjugation</keyword>
<feature type="compositionally biased region" description="Polar residues" evidence="14">
    <location>
        <begin position="85"/>
        <end position="120"/>
    </location>
</feature>
<keyword evidence="7" id="KW-0804">Transcription</keyword>
<feature type="compositionally biased region" description="Polar residues" evidence="14">
    <location>
        <begin position="649"/>
        <end position="662"/>
    </location>
</feature>
<feature type="region of interest" description="Disordered" evidence="14">
    <location>
        <begin position="343"/>
        <end position="811"/>
    </location>
</feature>
<keyword evidence="8" id="KW-0539">Nucleus</keyword>
<feature type="domain" description="YLPM1-like spectrin repeat" evidence="15">
    <location>
        <begin position="219"/>
        <end position="291"/>
    </location>
</feature>
<keyword evidence="2" id="KW-0488">Methylation</keyword>
<feature type="compositionally biased region" description="Basic and acidic residues" evidence="14">
    <location>
        <begin position="878"/>
        <end position="976"/>
    </location>
</feature>
<dbReference type="SUPFAM" id="SSF52540">
    <property type="entry name" value="P-loop containing nucleoside triphosphate hydrolases"/>
    <property type="match status" value="1"/>
</dbReference>
<evidence type="ECO:0000256" key="7">
    <source>
        <dbReference type="ARBA" id="ARBA00023163"/>
    </source>
</evidence>
<comment type="subunit">
    <text evidence="10">Interacts with PPP1CA and NCOA5. Forms a complex with ILF2, ILF3, KHDRBS1, RBMX, NCOA5 and PPP1CA.</text>
</comment>
<feature type="compositionally biased region" description="Gly residues" evidence="14">
    <location>
        <begin position="158"/>
        <end position="168"/>
    </location>
</feature>
<dbReference type="PANTHER" id="PTHR13413:SF0">
    <property type="entry name" value="YLP MOTIF-CONTAINING PROTEIN 1"/>
    <property type="match status" value="1"/>
</dbReference>
<feature type="compositionally biased region" description="Basic and acidic residues" evidence="14">
    <location>
        <begin position="591"/>
        <end position="611"/>
    </location>
</feature>
<feature type="compositionally biased region" description="Basic and acidic residues" evidence="14">
    <location>
        <begin position="761"/>
        <end position="776"/>
    </location>
</feature>
<evidence type="ECO:0000259" key="15">
    <source>
        <dbReference type="Pfam" id="PF26583"/>
    </source>
</evidence>
<dbReference type="InterPro" id="IPR027417">
    <property type="entry name" value="P-loop_NTPase"/>
</dbReference>
<feature type="compositionally biased region" description="Acidic residues" evidence="14">
    <location>
        <begin position="577"/>
        <end position="587"/>
    </location>
</feature>
<dbReference type="PANTHER" id="PTHR13413">
    <property type="entry name" value="YLP MOTIF CONTAINING PROTEIN NUCLEAR PROTEIN ZAP"/>
    <property type="match status" value="1"/>
</dbReference>
<evidence type="ECO:0000256" key="14">
    <source>
        <dbReference type="SAM" id="MobiDB-lite"/>
    </source>
</evidence>
<accession>A0A8S1CYQ7</accession>
<dbReference type="Proteomes" id="UP000494165">
    <property type="component" value="Unassembled WGS sequence"/>
</dbReference>
<dbReference type="Pfam" id="PF26583">
    <property type="entry name" value="Spectrin_YLPM1"/>
    <property type="match status" value="1"/>
</dbReference>
<evidence type="ECO:0000256" key="1">
    <source>
        <dbReference type="ARBA" id="ARBA00004324"/>
    </source>
</evidence>